<dbReference type="Proteomes" id="UP001595704">
    <property type="component" value="Unassembled WGS sequence"/>
</dbReference>
<evidence type="ECO:0000256" key="1">
    <source>
        <dbReference type="SAM" id="MobiDB-lite"/>
    </source>
</evidence>
<dbReference type="PROSITE" id="PS51708">
    <property type="entry name" value="CHAD"/>
    <property type="match status" value="1"/>
</dbReference>
<dbReference type="Gene3D" id="2.40.320.10">
    <property type="entry name" value="Hypothetical Protein Pfu-838710-001"/>
    <property type="match status" value="1"/>
</dbReference>
<dbReference type="SMART" id="SM00880">
    <property type="entry name" value="CHAD"/>
    <property type="match status" value="1"/>
</dbReference>
<dbReference type="SMART" id="SM01118">
    <property type="entry name" value="CYTH"/>
    <property type="match status" value="1"/>
</dbReference>
<dbReference type="RefSeq" id="WP_191321071.1">
    <property type="nucleotide sequence ID" value="NZ_BNCG01000039.1"/>
</dbReference>
<organism evidence="4 5">
    <name type="scientific">Camelimonas fluminis</name>
    <dbReference type="NCBI Taxonomy" id="1576911"/>
    <lineage>
        <taxon>Bacteria</taxon>
        <taxon>Pseudomonadati</taxon>
        <taxon>Pseudomonadota</taxon>
        <taxon>Alphaproteobacteria</taxon>
        <taxon>Hyphomicrobiales</taxon>
        <taxon>Chelatococcaceae</taxon>
        <taxon>Camelimonas</taxon>
    </lineage>
</organism>
<evidence type="ECO:0000313" key="4">
    <source>
        <dbReference type="EMBL" id="MFC3640184.1"/>
    </source>
</evidence>
<dbReference type="CDD" id="cd07756">
    <property type="entry name" value="CYTH-like_Pase_CHAD"/>
    <property type="match status" value="1"/>
</dbReference>
<evidence type="ECO:0000313" key="5">
    <source>
        <dbReference type="Proteomes" id="UP001595704"/>
    </source>
</evidence>
<dbReference type="InterPro" id="IPR033469">
    <property type="entry name" value="CYTH-like_dom_sf"/>
</dbReference>
<proteinExistence type="predicted"/>
<accession>A0ABV7UQ75</accession>
<dbReference type="InterPro" id="IPR038186">
    <property type="entry name" value="CHAD_dom_sf"/>
</dbReference>
<sequence length="553" mass="59540">MTPVTVGGRSAGDQSQPPSPEVDAPSEGPAGPATDASSPVAEVEIKLLCDARTLKAASNAPVLLQHAEGPVEKTRLEATYFDTPDNMLLLRKWALRVRRGKAGAYEMTLKTPGSDDASGAFSRNEWNAPVASPDLDREQLAAWLAKAGGRDVDPDALRPLFSTLVTRQTRQLHTPAGVVEIAADRGEIVSGGRSEPICEIEMELVSGAPVVIFGLADALTRDHALRPAIRSKAARGYDLALGRAPGAVKAEPVAIDAGASLDVALGAALHAMYAHAMNNLEAASAGASPEGVHQLRVALRRIRSLLGVIHKVTAPSSLMDLRAEAKWLMTQLGHARNLDVFATGVLQEAREACGADVDFTALAGRIDVMRRQAQEQAGTAIASRRCALFLIALGGWIVRRGWRDGASDEIIADFDAPARNMARRMFGKRYRSVRKKGRGFAHLDATALHQTRLSLKKLRYIAEVFQPFLANTHGNKRFAKRLERLQDAFGRYNDLHGAVGLLHEMRREGASLGDDTTLAVGAVLGWQAVAQQAAMADLRRQWKKFRAVETPAG</sequence>
<protein>
    <submittedName>
        <fullName evidence="4">CHAD domain-containing protein</fullName>
    </submittedName>
</protein>
<feature type="region of interest" description="Disordered" evidence="1">
    <location>
        <begin position="1"/>
        <end position="38"/>
    </location>
</feature>
<dbReference type="Pfam" id="PF05235">
    <property type="entry name" value="CHAD"/>
    <property type="match status" value="1"/>
</dbReference>
<dbReference type="InterPro" id="IPR023577">
    <property type="entry name" value="CYTH_domain"/>
</dbReference>
<name>A0ABV7UQ75_9HYPH</name>
<dbReference type="Gene3D" id="1.40.20.10">
    <property type="entry name" value="CHAD domain"/>
    <property type="match status" value="1"/>
</dbReference>
<comment type="caution">
    <text evidence="4">The sequence shown here is derived from an EMBL/GenBank/DDBJ whole genome shotgun (WGS) entry which is preliminary data.</text>
</comment>
<dbReference type="PANTHER" id="PTHR39569:SF1">
    <property type="entry name" value="INORGANIC TRIPHOSPHATASE"/>
    <property type="match status" value="1"/>
</dbReference>
<dbReference type="InterPro" id="IPR039013">
    <property type="entry name" value="YgiF"/>
</dbReference>
<feature type="domain" description="CYTH" evidence="2">
    <location>
        <begin position="40"/>
        <end position="243"/>
    </location>
</feature>
<feature type="domain" description="CHAD" evidence="3">
    <location>
        <begin position="258"/>
        <end position="547"/>
    </location>
</feature>
<reference evidence="5" key="1">
    <citation type="journal article" date="2019" name="Int. J. Syst. Evol. Microbiol.">
        <title>The Global Catalogue of Microorganisms (GCM) 10K type strain sequencing project: providing services to taxonomists for standard genome sequencing and annotation.</title>
        <authorList>
            <consortium name="The Broad Institute Genomics Platform"/>
            <consortium name="The Broad Institute Genome Sequencing Center for Infectious Disease"/>
            <person name="Wu L."/>
            <person name="Ma J."/>
        </authorList>
    </citation>
    <scope>NUCLEOTIDE SEQUENCE [LARGE SCALE GENOMIC DNA]</scope>
    <source>
        <strain evidence="5">KCTC 42282</strain>
    </source>
</reference>
<gene>
    <name evidence="4" type="ORF">ACFONL_22885</name>
</gene>
<dbReference type="InterPro" id="IPR007899">
    <property type="entry name" value="CHAD_dom"/>
</dbReference>
<evidence type="ECO:0000259" key="3">
    <source>
        <dbReference type="PROSITE" id="PS51708"/>
    </source>
</evidence>
<keyword evidence="5" id="KW-1185">Reference proteome</keyword>
<dbReference type="PANTHER" id="PTHR39569">
    <property type="entry name" value="INORGANIC TRIPHOSPHATASE"/>
    <property type="match status" value="1"/>
</dbReference>
<dbReference type="PROSITE" id="PS51707">
    <property type="entry name" value="CYTH"/>
    <property type="match status" value="1"/>
</dbReference>
<dbReference type="EMBL" id="JBHRYC010000124">
    <property type="protein sequence ID" value="MFC3640184.1"/>
    <property type="molecule type" value="Genomic_DNA"/>
</dbReference>
<evidence type="ECO:0000259" key="2">
    <source>
        <dbReference type="PROSITE" id="PS51707"/>
    </source>
</evidence>
<dbReference type="Pfam" id="PF01928">
    <property type="entry name" value="CYTH"/>
    <property type="match status" value="1"/>
</dbReference>
<dbReference type="SUPFAM" id="SSF55154">
    <property type="entry name" value="CYTH-like phosphatases"/>
    <property type="match status" value="1"/>
</dbReference>